<evidence type="ECO:0000313" key="3">
    <source>
        <dbReference type="EMBL" id="GGE24172.1"/>
    </source>
</evidence>
<dbReference type="RefSeq" id="WP_188457127.1">
    <property type="nucleotide sequence ID" value="NZ_BMGM01000001.1"/>
</dbReference>
<dbReference type="Proteomes" id="UP000599179">
    <property type="component" value="Unassembled WGS sequence"/>
</dbReference>
<proteinExistence type="inferred from homology"/>
<dbReference type="InterPro" id="IPR006660">
    <property type="entry name" value="Arsenate_reductase-like"/>
</dbReference>
<reference evidence="4" key="1">
    <citation type="journal article" date="2019" name="Int. J. Syst. Evol. Microbiol.">
        <title>The Global Catalogue of Microorganisms (GCM) 10K type strain sequencing project: providing services to taxonomists for standard genome sequencing and annotation.</title>
        <authorList>
            <consortium name="The Broad Institute Genomics Platform"/>
            <consortium name="The Broad Institute Genome Sequencing Center for Infectious Disease"/>
            <person name="Wu L."/>
            <person name="Ma J."/>
        </authorList>
    </citation>
    <scope>NUCLEOTIDE SEQUENCE [LARGE SCALE GENOMIC DNA]</scope>
    <source>
        <strain evidence="4">CGMCC 1.12931</strain>
    </source>
</reference>
<comment type="caution">
    <text evidence="3">The sequence shown here is derived from an EMBL/GenBank/DDBJ whole genome shotgun (WGS) entry which is preliminary data.</text>
</comment>
<comment type="similarity">
    <text evidence="1 2">Belongs to the ArsC family.</text>
</comment>
<dbReference type="PROSITE" id="PS51353">
    <property type="entry name" value="ARSC"/>
    <property type="match status" value="1"/>
</dbReference>
<name>A0ABQ1SBG2_9FLAO</name>
<sequence>MKVYHLSTCSTCKRILAEVNLPEESTLIDIKENPLTENQLEELHQLTNSYEALFNKRAQLYRKKELHIKQLSEADFKNLLLEHYTFLKRPVFIEGEHIFVGNAKSTVQNLKAYLND</sequence>
<evidence type="ECO:0000256" key="1">
    <source>
        <dbReference type="ARBA" id="ARBA00007198"/>
    </source>
</evidence>
<gene>
    <name evidence="3" type="ORF">GCM10010832_01090</name>
</gene>
<dbReference type="EMBL" id="BMGM01000001">
    <property type="protein sequence ID" value="GGE24172.1"/>
    <property type="molecule type" value="Genomic_DNA"/>
</dbReference>
<organism evidence="3 4">
    <name type="scientific">Psychroflexus planctonicus</name>
    <dbReference type="NCBI Taxonomy" id="1526575"/>
    <lineage>
        <taxon>Bacteria</taxon>
        <taxon>Pseudomonadati</taxon>
        <taxon>Bacteroidota</taxon>
        <taxon>Flavobacteriia</taxon>
        <taxon>Flavobacteriales</taxon>
        <taxon>Flavobacteriaceae</taxon>
        <taxon>Psychroflexus</taxon>
    </lineage>
</organism>
<protein>
    <submittedName>
        <fullName evidence="3">Arsenate reductase</fullName>
    </submittedName>
</protein>
<dbReference type="Gene3D" id="3.40.30.10">
    <property type="entry name" value="Glutaredoxin"/>
    <property type="match status" value="1"/>
</dbReference>
<dbReference type="SUPFAM" id="SSF52833">
    <property type="entry name" value="Thioredoxin-like"/>
    <property type="match status" value="1"/>
</dbReference>
<dbReference type="Pfam" id="PF03960">
    <property type="entry name" value="ArsC"/>
    <property type="match status" value="1"/>
</dbReference>
<dbReference type="PANTHER" id="PTHR30041:SF8">
    <property type="entry name" value="PROTEIN YFFB"/>
    <property type="match status" value="1"/>
</dbReference>
<evidence type="ECO:0000256" key="2">
    <source>
        <dbReference type="PROSITE-ProRule" id="PRU01282"/>
    </source>
</evidence>
<accession>A0ABQ1SBG2</accession>
<dbReference type="InterPro" id="IPR036249">
    <property type="entry name" value="Thioredoxin-like_sf"/>
</dbReference>
<evidence type="ECO:0000313" key="4">
    <source>
        <dbReference type="Proteomes" id="UP000599179"/>
    </source>
</evidence>
<keyword evidence="4" id="KW-1185">Reference proteome</keyword>
<dbReference type="PANTHER" id="PTHR30041">
    <property type="entry name" value="ARSENATE REDUCTASE"/>
    <property type="match status" value="1"/>
</dbReference>